<organism evidence="2 3">
    <name type="scientific">Desulfofustis limnaeus</name>
    <dbReference type="NCBI Taxonomy" id="2740163"/>
    <lineage>
        <taxon>Bacteria</taxon>
        <taxon>Pseudomonadati</taxon>
        <taxon>Thermodesulfobacteriota</taxon>
        <taxon>Desulfobulbia</taxon>
        <taxon>Desulfobulbales</taxon>
        <taxon>Desulfocapsaceae</taxon>
        <taxon>Desulfofustis</taxon>
    </lineage>
</organism>
<name>A0ABM7W6T0_9BACT</name>
<dbReference type="InterPro" id="IPR009057">
    <property type="entry name" value="Homeodomain-like_sf"/>
</dbReference>
<keyword evidence="3" id="KW-1185">Reference proteome</keyword>
<gene>
    <name evidence="2" type="ORF">DPPLL_10390</name>
</gene>
<dbReference type="RefSeq" id="WP_284153750.1">
    <property type="nucleotide sequence ID" value="NZ_AP025516.1"/>
</dbReference>
<dbReference type="Proteomes" id="UP000830055">
    <property type="component" value="Chromosome"/>
</dbReference>
<dbReference type="SUPFAM" id="SSF52172">
    <property type="entry name" value="CheY-like"/>
    <property type="match status" value="1"/>
</dbReference>
<reference evidence="2 3" key="1">
    <citation type="submission" date="2022-01" db="EMBL/GenBank/DDBJ databases">
        <title>Desulfofustis limnae sp. nov., a novel mesophilic sulfate-reducing bacterium isolated from marsh soil.</title>
        <authorList>
            <person name="Watanabe M."/>
            <person name="Takahashi A."/>
            <person name="Kojima H."/>
            <person name="Fukui M."/>
        </authorList>
    </citation>
    <scope>NUCLEOTIDE SEQUENCE [LARGE SCALE GENOMIC DNA]</scope>
    <source>
        <strain evidence="2 3">PPLL</strain>
    </source>
</reference>
<dbReference type="Pfam" id="PF02954">
    <property type="entry name" value="HTH_8"/>
    <property type="match status" value="1"/>
</dbReference>
<protein>
    <recommendedName>
        <fullName evidence="1">DNA binding HTH domain-containing protein</fullName>
    </recommendedName>
</protein>
<dbReference type="Gene3D" id="1.10.10.60">
    <property type="entry name" value="Homeodomain-like"/>
    <property type="match status" value="1"/>
</dbReference>
<dbReference type="InterPro" id="IPR002197">
    <property type="entry name" value="HTH_Fis"/>
</dbReference>
<dbReference type="EMBL" id="AP025516">
    <property type="protein sequence ID" value="BDD86674.1"/>
    <property type="molecule type" value="Genomic_DNA"/>
</dbReference>
<dbReference type="Gene3D" id="3.40.50.2300">
    <property type="match status" value="1"/>
</dbReference>
<dbReference type="InterPro" id="IPR011006">
    <property type="entry name" value="CheY-like_superfamily"/>
</dbReference>
<proteinExistence type="predicted"/>
<accession>A0ABM7W6T0</accession>
<evidence type="ECO:0000313" key="2">
    <source>
        <dbReference type="EMBL" id="BDD86674.1"/>
    </source>
</evidence>
<feature type="domain" description="DNA binding HTH" evidence="1">
    <location>
        <begin position="48"/>
        <end position="86"/>
    </location>
</feature>
<evidence type="ECO:0000259" key="1">
    <source>
        <dbReference type="Pfam" id="PF02954"/>
    </source>
</evidence>
<dbReference type="SUPFAM" id="SSF46689">
    <property type="entry name" value="Homeodomain-like"/>
    <property type="match status" value="1"/>
</dbReference>
<sequence>MKHRILIIDDEASIRESLSGILEDEGFRAVAAAEALLPYRSNDFKEARRPFERGCLHAKLNENDGNISSTAEQIGLERSHLYKKLKSLDLIS</sequence>
<evidence type="ECO:0000313" key="3">
    <source>
        <dbReference type="Proteomes" id="UP000830055"/>
    </source>
</evidence>